<reference evidence="3" key="2">
    <citation type="submission" date="2022-10" db="EMBL/GenBank/DDBJ databases">
        <authorList>
            <consortium name="ENA_rothamsted_submissions"/>
            <consortium name="culmorum"/>
            <person name="King R."/>
        </authorList>
    </citation>
    <scope>NUCLEOTIDE SEQUENCE</scope>
</reference>
<dbReference type="SMART" id="SM00471">
    <property type="entry name" value="HDc"/>
    <property type="match status" value="1"/>
</dbReference>
<dbReference type="Proteomes" id="UP001153620">
    <property type="component" value="Chromosome 1"/>
</dbReference>
<dbReference type="EMBL" id="OU895877">
    <property type="protein sequence ID" value="CAG9800058.1"/>
    <property type="molecule type" value="Genomic_DNA"/>
</dbReference>
<organism evidence="3 4">
    <name type="scientific">Chironomus riparius</name>
    <dbReference type="NCBI Taxonomy" id="315576"/>
    <lineage>
        <taxon>Eukaryota</taxon>
        <taxon>Metazoa</taxon>
        <taxon>Ecdysozoa</taxon>
        <taxon>Arthropoda</taxon>
        <taxon>Hexapoda</taxon>
        <taxon>Insecta</taxon>
        <taxon>Pterygota</taxon>
        <taxon>Neoptera</taxon>
        <taxon>Endopterygota</taxon>
        <taxon>Diptera</taxon>
        <taxon>Nematocera</taxon>
        <taxon>Chironomoidea</taxon>
        <taxon>Chironomidae</taxon>
        <taxon>Chironominae</taxon>
        <taxon>Chironomus</taxon>
    </lineage>
</organism>
<dbReference type="CDD" id="cd00077">
    <property type="entry name" value="HDc"/>
    <property type="match status" value="1"/>
</dbReference>
<dbReference type="PANTHER" id="PTHR11373">
    <property type="entry name" value="DEOXYNUCLEOSIDE TRIPHOSPHATE TRIPHOSPHOHYDROLASE"/>
    <property type="match status" value="1"/>
</dbReference>
<dbReference type="AlphaFoldDB" id="A0A9N9WQC1"/>
<sequence length="418" mass="48709">MMFKINDCVHGEIFLPKYIQEVIVTKEFERLRNIKQLGVSYYHFETANHSRFEHSIGTAYLCMKILDIIERNSDIKIDENHKKCVVLAGLLHDLGHGPFSHLWECVVRKGNHKSWTHEDQSVLMINHMIKCNNINLHPDPSTHNNMVELTCSLITGDYKTWNRLLKPSEMFLTEVVSNKYCNIDVDKFDYILRDFNCVQRQLLPFVDLLDRARIVFDAENVSHIGYHVDDFHLIENLFINRANYHMDVYQFYKVVGIEKQFRDACYLADNGGFKLLNYSITDIQQDCASYCHLNDTLLDLICNESDNNHPLMLKAQELIKNLENGKFYELIYETKDNMEISSAYDKLVGKFGDIFCIVKKVIPCASVPDNIPLYDDNGKLVQRISNQKLDYESILIFCKAFDPTIVQNTCNYLNNNEI</sequence>
<evidence type="ECO:0000313" key="3">
    <source>
        <dbReference type="EMBL" id="CAG9800058.1"/>
    </source>
</evidence>
<dbReference type="GO" id="GO:0006203">
    <property type="term" value="P:dGTP catabolic process"/>
    <property type="evidence" value="ECO:0007669"/>
    <property type="project" value="TreeGrafter"/>
</dbReference>
<feature type="domain" description="HD/PDEase" evidence="2">
    <location>
        <begin position="47"/>
        <end position="221"/>
    </location>
</feature>
<protein>
    <recommendedName>
        <fullName evidence="2">HD/PDEase domain-containing protein</fullName>
    </recommendedName>
</protein>
<dbReference type="InterPro" id="IPR050135">
    <property type="entry name" value="dGTPase-like"/>
</dbReference>
<evidence type="ECO:0000256" key="1">
    <source>
        <dbReference type="ARBA" id="ARBA00005776"/>
    </source>
</evidence>
<dbReference type="Pfam" id="PF01966">
    <property type="entry name" value="HD"/>
    <property type="match status" value="1"/>
</dbReference>
<dbReference type="GO" id="GO:0005634">
    <property type="term" value="C:nucleus"/>
    <property type="evidence" value="ECO:0007669"/>
    <property type="project" value="TreeGrafter"/>
</dbReference>
<evidence type="ECO:0000259" key="2">
    <source>
        <dbReference type="SMART" id="SM00471"/>
    </source>
</evidence>
<dbReference type="Gene3D" id="1.10.3210.10">
    <property type="entry name" value="Hypothetical protein af1432"/>
    <property type="match status" value="1"/>
</dbReference>
<dbReference type="SUPFAM" id="SSF109604">
    <property type="entry name" value="HD-domain/PDEase-like"/>
    <property type="match status" value="1"/>
</dbReference>
<dbReference type="InterPro" id="IPR006674">
    <property type="entry name" value="HD_domain"/>
</dbReference>
<reference evidence="3" key="1">
    <citation type="submission" date="2022-01" db="EMBL/GenBank/DDBJ databases">
        <authorList>
            <person name="King R."/>
        </authorList>
    </citation>
    <scope>NUCLEOTIDE SEQUENCE</scope>
</reference>
<dbReference type="PANTHER" id="PTHR11373:SF4">
    <property type="entry name" value="DEOXYNUCLEOSIDE TRIPHOSPHATE TRIPHOSPHOHYDROLASE SAMHD1"/>
    <property type="match status" value="1"/>
</dbReference>
<accession>A0A9N9WQC1</accession>
<gene>
    <name evidence="3" type="ORF">CHIRRI_LOCUS3011</name>
</gene>
<dbReference type="OrthoDB" id="9991235at2759"/>
<comment type="similarity">
    <text evidence="1">Belongs to the SAMHD1 family.</text>
</comment>
<evidence type="ECO:0000313" key="4">
    <source>
        <dbReference type="Proteomes" id="UP001153620"/>
    </source>
</evidence>
<keyword evidence="4" id="KW-1185">Reference proteome</keyword>
<dbReference type="InterPro" id="IPR003607">
    <property type="entry name" value="HD/PDEase_dom"/>
</dbReference>
<proteinExistence type="inferred from homology"/>
<dbReference type="GO" id="GO:0008832">
    <property type="term" value="F:dGTPase activity"/>
    <property type="evidence" value="ECO:0007669"/>
    <property type="project" value="TreeGrafter"/>
</dbReference>
<name>A0A9N9WQC1_9DIPT</name>